<comment type="caution">
    <text evidence="2">The sequence shown here is derived from an EMBL/GenBank/DDBJ whole genome shotgun (WGS) entry which is preliminary data.</text>
</comment>
<keyword evidence="1" id="KW-0472">Membrane</keyword>
<dbReference type="STRING" id="1094558.ME5_00342"/>
<sequence length="58" mass="6571">MPTLTRLLCIISLFLGLVYGCMVALVAFVKPTQTIISIEIPLSQLNLRDRPENFHQKN</sequence>
<name>J1K1S0_9HYPH</name>
<evidence type="ECO:0000256" key="1">
    <source>
        <dbReference type="SAM" id="Phobius"/>
    </source>
</evidence>
<evidence type="ECO:0000313" key="2">
    <source>
        <dbReference type="EMBL" id="EJF91010.1"/>
    </source>
</evidence>
<accession>J1K1S0</accession>
<reference evidence="2 3" key="1">
    <citation type="submission" date="2012-03" db="EMBL/GenBank/DDBJ databases">
        <title>The Genome Sequence of Bartonella tamiae Th239.</title>
        <authorList>
            <consortium name="The Broad Institute Genome Sequencing Platform"/>
            <consortium name="The Broad Institute Genome Sequencing Center for Infectious Disease"/>
            <person name="Feldgarden M."/>
            <person name="Kirby J."/>
            <person name="Kosoy M."/>
            <person name="Birtles R."/>
            <person name="Probert W.S."/>
            <person name="Chiaraviglio L."/>
            <person name="Young S.K."/>
            <person name="Zeng Q."/>
            <person name="Gargeya S."/>
            <person name="Fitzgerald M."/>
            <person name="Haas B."/>
            <person name="Abouelleil A."/>
            <person name="Alvarado L."/>
            <person name="Arachchi H.M."/>
            <person name="Berlin A."/>
            <person name="Chapman S.B."/>
            <person name="Gearin G."/>
            <person name="Goldberg J."/>
            <person name="Griggs A."/>
            <person name="Gujja S."/>
            <person name="Hansen M."/>
            <person name="Heiman D."/>
            <person name="Howarth C."/>
            <person name="Larimer J."/>
            <person name="Lui A."/>
            <person name="MacDonald P.J.P."/>
            <person name="McCowen C."/>
            <person name="Montmayeur A."/>
            <person name="Murphy C."/>
            <person name="Neiman D."/>
            <person name="Pearson M."/>
            <person name="Priest M."/>
            <person name="Roberts A."/>
            <person name="Saif S."/>
            <person name="Shea T."/>
            <person name="Sisk P."/>
            <person name="Stolte C."/>
            <person name="Sykes S."/>
            <person name="Wortman J."/>
            <person name="Nusbaum C."/>
            <person name="Birren B."/>
        </authorList>
    </citation>
    <scope>NUCLEOTIDE SEQUENCE [LARGE SCALE GENOMIC DNA]</scope>
    <source>
        <strain evidence="2 3">Th239</strain>
    </source>
</reference>
<dbReference type="AlphaFoldDB" id="J1K1S0"/>
<keyword evidence="3" id="KW-1185">Reference proteome</keyword>
<gene>
    <name evidence="2" type="ORF">ME5_00342</name>
</gene>
<dbReference type="PROSITE" id="PS51257">
    <property type="entry name" value="PROKAR_LIPOPROTEIN"/>
    <property type="match status" value="1"/>
</dbReference>
<dbReference type="Proteomes" id="UP000008952">
    <property type="component" value="Unassembled WGS sequence"/>
</dbReference>
<organism evidence="2 3">
    <name type="scientific">Bartonella tamiae Th239</name>
    <dbReference type="NCBI Taxonomy" id="1094558"/>
    <lineage>
        <taxon>Bacteria</taxon>
        <taxon>Pseudomonadati</taxon>
        <taxon>Pseudomonadota</taxon>
        <taxon>Alphaproteobacteria</taxon>
        <taxon>Hyphomicrobiales</taxon>
        <taxon>Bartonellaceae</taxon>
        <taxon>Bartonella</taxon>
    </lineage>
</organism>
<evidence type="ECO:0000313" key="3">
    <source>
        <dbReference type="Proteomes" id="UP000008952"/>
    </source>
</evidence>
<protein>
    <submittedName>
        <fullName evidence="2">Uncharacterized protein</fullName>
    </submittedName>
</protein>
<dbReference type="RefSeq" id="WP_008037868.1">
    <property type="nucleotide sequence ID" value="NZ_JH725147.1"/>
</dbReference>
<dbReference type="HOGENOM" id="CLU_191964_1_1_5"/>
<dbReference type="EMBL" id="AIMB01000003">
    <property type="protein sequence ID" value="EJF91010.1"/>
    <property type="molecule type" value="Genomic_DNA"/>
</dbReference>
<keyword evidence="1" id="KW-0812">Transmembrane</keyword>
<keyword evidence="1" id="KW-1133">Transmembrane helix</keyword>
<feature type="transmembrane region" description="Helical" evidence="1">
    <location>
        <begin position="7"/>
        <end position="29"/>
    </location>
</feature>
<dbReference type="PATRIC" id="fig|1094558.3.peg.379"/>
<proteinExistence type="predicted"/>